<dbReference type="PANTHER" id="PTHR30050">
    <property type="entry name" value="CHROMOSOMAL REPLICATION INITIATOR PROTEIN DNAA"/>
    <property type="match status" value="1"/>
</dbReference>
<evidence type="ECO:0000313" key="2">
    <source>
        <dbReference type="Proteomes" id="UP000029917"/>
    </source>
</evidence>
<dbReference type="Gene3D" id="3.40.50.300">
    <property type="entry name" value="P-loop containing nucleotide triphosphate hydrolases"/>
    <property type="match status" value="1"/>
</dbReference>
<dbReference type="SUPFAM" id="SSF52540">
    <property type="entry name" value="P-loop containing nucleoside triphosphate hydrolases"/>
    <property type="match status" value="1"/>
</dbReference>
<accession>A0A099FI15</accession>
<dbReference type="STRING" id="690417.IC63_00700"/>
<name>A0A099FI15_9RHOB</name>
<dbReference type="Gene3D" id="1.10.8.60">
    <property type="match status" value="1"/>
</dbReference>
<dbReference type="AlphaFoldDB" id="A0A099FI15"/>
<comment type="caution">
    <text evidence="1">The sequence shown here is derived from an EMBL/GenBank/DDBJ whole genome shotgun (WGS) entry which is preliminary data.</text>
</comment>
<dbReference type="EMBL" id="JRKS01000001">
    <property type="protein sequence ID" value="KGJ09697.1"/>
    <property type="molecule type" value="Genomic_DNA"/>
</dbReference>
<keyword evidence="2" id="KW-1185">Reference proteome</keyword>
<dbReference type="Proteomes" id="UP000029917">
    <property type="component" value="Unassembled WGS sequence"/>
</dbReference>
<dbReference type="GO" id="GO:0006270">
    <property type="term" value="P:DNA replication initiation"/>
    <property type="evidence" value="ECO:0007669"/>
    <property type="project" value="TreeGrafter"/>
</dbReference>
<dbReference type="GO" id="GO:0003688">
    <property type="term" value="F:DNA replication origin binding"/>
    <property type="evidence" value="ECO:0007669"/>
    <property type="project" value="TreeGrafter"/>
</dbReference>
<dbReference type="InterPro" id="IPR027417">
    <property type="entry name" value="P-loop_NTPase"/>
</dbReference>
<dbReference type="OrthoDB" id="7390113at2"/>
<reference evidence="1 2" key="2">
    <citation type="submission" date="2014-10" db="EMBL/GenBank/DDBJ databases">
        <title>Paracoccus sanguinis sp. nov., isolated from clinical specimens of New York State patients.</title>
        <authorList>
            <person name="Mingle L.A."/>
            <person name="Cole J.A."/>
            <person name="Lapierre P."/>
            <person name="Musser K.A."/>
        </authorList>
    </citation>
    <scope>NUCLEOTIDE SEQUENCE [LARGE SCALE GENOMIC DNA]</scope>
    <source>
        <strain evidence="1 2">HAMBI 3106</strain>
    </source>
</reference>
<sequence length="239" mass="24685">MARQLTFDLGLTPALGRADFLPAPANAAALAMVDRPQDWPQGRLLLVGPEASGKSHIASFWAGEHGARVVRGGALRVDAADALAPEAGALVIDDADRVAHAAGAEQALFHLWNLSAARGTLLLMAARAAPRDWGLVLPDLASRMASVAVARLGAPDEALLGAVLVKLLADRQLTPGPGVVEALVRHMDRDLALARRLVAEIDRTALAEGRGVTRPLALDALARLTGAGGEASDPVANGS</sequence>
<gene>
    <name evidence="1" type="ORF">IC63_00700</name>
</gene>
<dbReference type="PANTHER" id="PTHR30050:SF5">
    <property type="entry name" value="DNAA REGULATORY INACTIVATOR HDA"/>
    <property type="match status" value="1"/>
</dbReference>
<organism evidence="1 2">
    <name type="scientific">Paracoccus sphaerophysae</name>
    <dbReference type="NCBI Taxonomy" id="690417"/>
    <lineage>
        <taxon>Bacteria</taxon>
        <taxon>Pseudomonadati</taxon>
        <taxon>Pseudomonadota</taxon>
        <taxon>Alphaproteobacteria</taxon>
        <taxon>Rhodobacterales</taxon>
        <taxon>Paracoccaceae</taxon>
        <taxon>Paracoccus</taxon>
    </lineage>
</organism>
<dbReference type="GO" id="GO:0005886">
    <property type="term" value="C:plasma membrane"/>
    <property type="evidence" value="ECO:0007669"/>
    <property type="project" value="TreeGrafter"/>
</dbReference>
<dbReference type="RefSeq" id="WP_036715968.1">
    <property type="nucleotide sequence ID" value="NZ_JRKS01000001.1"/>
</dbReference>
<protein>
    <submittedName>
        <fullName evidence="1">Chromosomal replication initiator protein DnaA</fullName>
    </submittedName>
</protein>
<reference evidence="1 2" key="1">
    <citation type="submission" date="2014-09" db="EMBL/GenBank/DDBJ databases">
        <authorList>
            <person name="McGinnis J.M."/>
            <person name="Wolfgang W.J."/>
        </authorList>
    </citation>
    <scope>NUCLEOTIDE SEQUENCE [LARGE SCALE GENOMIC DNA]</scope>
    <source>
        <strain evidence="1 2">HAMBI 3106</strain>
    </source>
</reference>
<proteinExistence type="predicted"/>
<evidence type="ECO:0000313" key="1">
    <source>
        <dbReference type="EMBL" id="KGJ09697.1"/>
    </source>
</evidence>